<dbReference type="Gene3D" id="1.20.5.390">
    <property type="entry name" value="L1 transposable element, trimerization domain"/>
    <property type="match status" value="1"/>
</dbReference>
<proteinExistence type="predicted"/>
<evidence type="ECO:0000256" key="6">
    <source>
        <dbReference type="SAM" id="MobiDB-lite"/>
    </source>
</evidence>
<dbReference type="PANTHER" id="PTHR23164">
    <property type="entry name" value="EARLY ENDOSOME ANTIGEN 1"/>
    <property type="match status" value="1"/>
</dbReference>
<keyword evidence="2 4" id="KW-0863">Zinc-finger</keyword>
<evidence type="ECO:0000313" key="9">
    <source>
        <dbReference type="Proteomes" id="UP001460270"/>
    </source>
</evidence>
<feature type="compositionally biased region" description="Polar residues" evidence="6">
    <location>
        <begin position="175"/>
        <end position="185"/>
    </location>
</feature>
<keyword evidence="9" id="KW-1185">Reference proteome</keyword>
<dbReference type="PROSITE" id="PS50178">
    <property type="entry name" value="ZF_FYVE"/>
    <property type="match status" value="1"/>
</dbReference>
<dbReference type="InterPro" id="IPR011011">
    <property type="entry name" value="Znf_FYVE_PHD"/>
</dbReference>
<dbReference type="SMART" id="SM00064">
    <property type="entry name" value="FYVE"/>
    <property type="match status" value="1"/>
</dbReference>
<feature type="domain" description="FYVE-type" evidence="7">
    <location>
        <begin position="319"/>
        <end position="377"/>
    </location>
</feature>
<sequence>MDCNELNTTPDGELTNCAASEDKLKLAQEELAANQTHQTSLEAQIQELKSGSKSLEQELAKREQKIHQQEEALKEHNKQTAQTKAELEKLKNQVDELSKAKGALEKSNGKLSTDLKTLKEKTDKELVNLQEAKQLLIQQKLELQAKWRQQRALCSRNRNNISSQETARARKKSSAHTTKALQEQVTAEKRAKEEQVKRGEEAEAKLSIQVTALNENVATLKRECQGSQRRVSELEKQTDELRGEIAVLEATVQNNQDERRALLERCVKGEGEIEKLQSKVVELRRKLDDTTAAMQELGRENQSLQIKQSQSLTRKWADDNEVQNCMTCGKGFSVTVRKHHCRHCGNIFCAECSSRNALTPSSKKPVRVCETCYEELAG</sequence>
<feature type="compositionally biased region" description="Basic and acidic residues" evidence="6">
    <location>
        <begin position="186"/>
        <end position="198"/>
    </location>
</feature>
<dbReference type="FunFam" id="3.30.40.10:FF:000180">
    <property type="entry name" value="Early endosome antigen 1"/>
    <property type="match status" value="1"/>
</dbReference>
<evidence type="ECO:0000259" key="7">
    <source>
        <dbReference type="PROSITE" id="PS50178"/>
    </source>
</evidence>
<dbReference type="CDD" id="cd15730">
    <property type="entry name" value="FYVE_EEA1"/>
    <property type="match status" value="1"/>
</dbReference>
<feature type="coiled-coil region" evidence="5">
    <location>
        <begin position="38"/>
        <end position="146"/>
    </location>
</feature>
<reference evidence="9" key="1">
    <citation type="submission" date="2024-04" db="EMBL/GenBank/DDBJ databases">
        <title>Salinicola lusitanus LLJ914,a marine bacterium isolated from the Okinawa Trough.</title>
        <authorList>
            <person name="Li J."/>
        </authorList>
    </citation>
    <scope>NUCLEOTIDE SEQUENCE [LARGE SCALE GENOMIC DNA]</scope>
</reference>
<dbReference type="GO" id="GO:0005545">
    <property type="term" value="F:1-phosphatidylinositol binding"/>
    <property type="evidence" value="ECO:0007669"/>
    <property type="project" value="TreeGrafter"/>
</dbReference>
<dbReference type="Gene3D" id="3.30.40.10">
    <property type="entry name" value="Zinc/RING finger domain, C3HC4 (zinc finger)"/>
    <property type="match status" value="1"/>
</dbReference>
<dbReference type="Proteomes" id="UP001460270">
    <property type="component" value="Unassembled WGS sequence"/>
</dbReference>
<evidence type="ECO:0000256" key="1">
    <source>
        <dbReference type="ARBA" id="ARBA00022723"/>
    </source>
</evidence>
<dbReference type="InterPro" id="IPR013083">
    <property type="entry name" value="Znf_RING/FYVE/PHD"/>
</dbReference>
<dbReference type="EMBL" id="JBBPFD010000009">
    <property type="protein sequence ID" value="KAK7912646.1"/>
    <property type="molecule type" value="Genomic_DNA"/>
</dbReference>
<dbReference type="InterPro" id="IPR017455">
    <property type="entry name" value="Znf_FYVE-rel"/>
</dbReference>
<keyword evidence="5" id="KW-0175">Coiled coil</keyword>
<evidence type="ECO:0000256" key="3">
    <source>
        <dbReference type="ARBA" id="ARBA00022833"/>
    </source>
</evidence>
<dbReference type="GO" id="GO:0005769">
    <property type="term" value="C:early endosome"/>
    <property type="evidence" value="ECO:0007669"/>
    <property type="project" value="TreeGrafter"/>
</dbReference>
<accession>A0AAW0PA56</accession>
<name>A0AAW0PA56_9GOBI</name>
<keyword evidence="1" id="KW-0479">Metal-binding</keyword>
<dbReference type="SUPFAM" id="SSF57903">
    <property type="entry name" value="FYVE/PHD zinc finger"/>
    <property type="match status" value="1"/>
</dbReference>
<evidence type="ECO:0000256" key="2">
    <source>
        <dbReference type="ARBA" id="ARBA00022771"/>
    </source>
</evidence>
<dbReference type="SUPFAM" id="SSF90257">
    <property type="entry name" value="Myosin rod fragments"/>
    <property type="match status" value="1"/>
</dbReference>
<comment type="caution">
    <text evidence="8">The sequence shown here is derived from an EMBL/GenBank/DDBJ whole genome shotgun (WGS) entry which is preliminary data.</text>
</comment>
<gene>
    <name evidence="8" type="ORF">WMY93_012857</name>
</gene>
<dbReference type="InterPro" id="IPR000306">
    <property type="entry name" value="Znf_FYVE"/>
</dbReference>
<evidence type="ECO:0000256" key="5">
    <source>
        <dbReference type="SAM" id="Coils"/>
    </source>
</evidence>
<evidence type="ECO:0000256" key="4">
    <source>
        <dbReference type="PROSITE-ProRule" id="PRU00091"/>
    </source>
</evidence>
<protein>
    <recommendedName>
        <fullName evidence="7">FYVE-type domain-containing protein</fullName>
    </recommendedName>
</protein>
<evidence type="ECO:0000313" key="8">
    <source>
        <dbReference type="EMBL" id="KAK7912646.1"/>
    </source>
</evidence>
<dbReference type="Pfam" id="PF01363">
    <property type="entry name" value="FYVE"/>
    <property type="match status" value="1"/>
</dbReference>
<dbReference type="GO" id="GO:0008270">
    <property type="term" value="F:zinc ion binding"/>
    <property type="evidence" value="ECO:0007669"/>
    <property type="project" value="UniProtKB-KW"/>
</dbReference>
<dbReference type="PANTHER" id="PTHR23164:SF30">
    <property type="entry name" value="EARLY ENDOSOME ANTIGEN 1"/>
    <property type="match status" value="1"/>
</dbReference>
<dbReference type="AlphaFoldDB" id="A0AAW0PA56"/>
<dbReference type="GO" id="GO:0006897">
    <property type="term" value="P:endocytosis"/>
    <property type="evidence" value="ECO:0007669"/>
    <property type="project" value="TreeGrafter"/>
</dbReference>
<keyword evidence="3" id="KW-0862">Zinc</keyword>
<organism evidence="8 9">
    <name type="scientific">Mugilogobius chulae</name>
    <name type="common">yellowstripe goby</name>
    <dbReference type="NCBI Taxonomy" id="88201"/>
    <lineage>
        <taxon>Eukaryota</taxon>
        <taxon>Metazoa</taxon>
        <taxon>Chordata</taxon>
        <taxon>Craniata</taxon>
        <taxon>Vertebrata</taxon>
        <taxon>Euteleostomi</taxon>
        <taxon>Actinopterygii</taxon>
        <taxon>Neopterygii</taxon>
        <taxon>Teleostei</taxon>
        <taxon>Neoteleostei</taxon>
        <taxon>Acanthomorphata</taxon>
        <taxon>Gobiaria</taxon>
        <taxon>Gobiiformes</taxon>
        <taxon>Gobioidei</taxon>
        <taxon>Gobiidae</taxon>
        <taxon>Gobionellinae</taxon>
        <taxon>Mugilogobius</taxon>
    </lineage>
</organism>
<feature type="region of interest" description="Disordered" evidence="6">
    <location>
        <begin position="159"/>
        <end position="198"/>
    </location>
</feature>